<dbReference type="SUPFAM" id="SSF51126">
    <property type="entry name" value="Pectin lyase-like"/>
    <property type="match status" value="1"/>
</dbReference>
<name>A0ABQ9X0L5_9EUKA</name>
<sequence length="646" mass="68654">MIHPEKTDAPTAHSKSITVVGNGLHLESKHLVAGTGPLFSFGLTEQDFSLFGIDSALTVEASLLQSTLMNMTSSSPFSPSKEQFGSEVCQRVVGSCVQKCTNHDSGTGMMSPNLGGNVMCLNTSFSSCIRERNTPLGFSLENRTQVHIGRFMIDSTSTLTSVTFTLCTFNEMTISVSGGTVGGAAILLFKSSSTLQVESCFFHKCTCTANGLNGGAVNLYYTSYDYASSVINSSFTECSAGATAGSLHFFNSLSATVQNCFFEQSSAMTGGTIHFAGQTAECVNCTFVACTATMKSGALFYSSLLHLSLSSVRFRECSSSTQENGQDIHFDRTSQSSVAQFPIQFCDSTSGADNVYLALGKITDNDLVPQLDVSSSILAVDLSFEETQATVTIYTDKAVDGTMGVVLDGSNVPRLVHVVFGSETDSSRIGMGVIPSGANGVLPKATYTLRAAAVTGSALVNSVGPLAFEASSTLKGWDDTEIVLRGVSLKEGSYWMMVENGGKEWNVTLTHYNSTTLTGIAPLCPAATEGRLEWATKFEVMKVIWLPKETNSEKEVALFDTITFTTPDPPPRITKITPPSEVRSSTFVLSVSGEYLPSGETFTVTLTSGHTFEISFSSTIAGTSTVLIGRLSLRSSHTQLGSSPSL</sequence>
<dbReference type="InterPro" id="IPR011050">
    <property type="entry name" value="Pectin_lyase_fold/virulence"/>
</dbReference>
<comment type="caution">
    <text evidence="1">The sequence shown here is derived from an EMBL/GenBank/DDBJ whole genome shotgun (WGS) entry which is preliminary data.</text>
</comment>
<dbReference type="Proteomes" id="UP001281761">
    <property type="component" value="Unassembled WGS sequence"/>
</dbReference>
<dbReference type="EMBL" id="JARBJD010000272">
    <property type="protein sequence ID" value="KAK2945118.1"/>
    <property type="molecule type" value="Genomic_DNA"/>
</dbReference>
<keyword evidence="2" id="KW-1185">Reference proteome</keyword>
<organism evidence="1 2">
    <name type="scientific">Blattamonas nauphoetae</name>
    <dbReference type="NCBI Taxonomy" id="2049346"/>
    <lineage>
        <taxon>Eukaryota</taxon>
        <taxon>Metamonada</taxon>
        <taxon>Preaxostyla</taxon>
        <taxon>Oxymonadida</taxon>
        <taxon>Blattamonas</taxon>
    </lineage>
</organism>
<gene>
    <name evidence="1" type="ORF">BLNAU_19967</name>
</gene>
<accession>A0ABQ9X0L5</accession>
<reference evidence="1 2" key="1">
    <citation type="journal article" date="2022" name="bioRxiv">
        <title>Genomics of Preaxostyla Flagellates Illuminates Evolutionary Transitions and the Path Towards Mitochondrial Loss.</title>
        <authorList>
            <person name="Novak L.V.F."/>
            <person name="Treitli S.C."/>
            <person name="Pyrih J."/>
            <person name="Halakuc P."/>
            <person name="Pipaliya S.V."/>
            <person name="Vacek V."/>
            <person name="Brzon O."/>
            <person name="Soukal P."/>
            <person name="Eme L."/>
            <person name="Dacks J.B."/>
            <person name="Karnkowska A."/>
            <person name="Elias M."/>
            <person name="Hampl V."/>
        </authorList>
    </citation>
    <scope>NUCLEOTIDE SEQUENCE [LARGE SCALE GENOMIC DNA]</scope>
    <source>
        <strain evidence="1">NAU3</strain>
        <tissue evidence="1">Gut</tissue>
    </source>
</reference>
<proteinExistence type="predicted"/>
<evidence type="ECO:0000313" key="2">
    <source>
        <dbReference type="Proteomes" id="UP001281761"/>
    </source>
</evidence>
<evidence type="ECO:0000313" key="1">
    <source>
        <dbReference type="EMBL" id="KAK2945118.1"/>
    </source>
</evidence>
<protein>
    <submittedName>
        <fullName evidence="1">Uncharacterized protein</fullName>
    </submittedName>
</protein>